<protein>
    <submittedName>
        <fullName evidence="1">Uncharacterized protein</fullName>
    </submittedName>
</protein>
<dbReference type="EMBL" id="JAAVMX010000007">
    <property type="protein sequence ID" value="KAF4506879.1"/>
    <property type="molecule type" value="Genomic_DNA"/>
</dbReference>
<comment type="caution">
    <text evidence="1">The sequence shown here is derived from an EMBL/GenBank/DDBJ whole genome shotgun (WGS) entry which is preliminary data.</text>
</comment>
<dbReference type="OrthoDB" id="526941at2759"/>
<sequence length="294" mass="32228">MPSDARTSATPKDSPFSRSDRPLITYVYAESDNARENLKFFLAKGLHGAADFVFVFNGETNASRLVPQLPHVRTVTRPNTCFDMGAIGEVLQEGDLWRNYKRFITMNASVRGPFLPMWSSACWSEVFLAMVTDTTKLAGMTVNCLPRPHVQSMVLATDDVGMATLLNASLATSASPADFFGAENEPVGFSACYNYWASAVHAEIGASALIVNAGFKLDALLTLLHAEAGVDEYCRANPGLDDVLHDKSYFGANVHPYETVFVKANRDIDPSLMRSMTSWHLRMNTSSFDTCGSQ</sequence>
<dbReference type="AlphaFoldDB" id="A0A8H4LWL8"/>
<dbReference type="Proteomes" id="UP000557566">
    <property type="component" value="Unassembled WGS sequence"/>
</dbReference>
<proteinExistence type="predicted"/>
<evidence type="ECO:0000313" key="2">
    <source>
        <dbReference type="Proteomes" id="UP000557566"/>
    </source>
</evidence>
<accession>A0A8H4LWL8</accession>
<reference evidence="1 2" key="1">
    <citation type="journal article" date="2020" name="Genome Biol. Evol.">
        <title>A new high-quality draft genome assembly of the Chinese cordyceps Ophiocordyceps sinensis.</title>
        <authorList>
            <person name="Shu R."/>
            <person name="Zhang J."/>
            <person name="Meng Q."/>
            <person name="Zhang H."/>
            <person name="Zhou G."/>
            <person name="Li M."/>
            <person name="Wu P."/>
            <person name="Zhao Y."/>
            <person name="Chen C."/>
            <person name="Qin Q."/>
        </authorList>
    </citation>
    <scope>NUCLEOTIDE SEQUENCE [LARGE SCALE GENOMIC DNA]</scope>
    <source>
        <strain evidence="1 2">IOZ07</strain>
    </source>
</reference>
<organism evidence="1 2">
    <name type="scientific">Ophiocordyceps sinensis</name>
    <dbReference type="NCBI Taxonomy" id="72228"/>
    <lineage>
        <taxon>Eukaryota</taxon>
        <taxon>Fungi</taxon>
        <taxon>Dikarya</taxon>
        <taxon>Ascomycota</taxon>
        <taxon>Pezizomycotina</taxon>
        <taxon>Sordariomycetes</taxon>
        <taxon>Hypocreomycetidae</taxon>
        <taxon>Hypocreales</taxon>
        <taxon>Ophiocordycipitaceae</taxon>
        <taxon>Ophiocordyceps</taxon>
    </lineage>
</organism>
<evidence type="ECO:0000313" key="1">
    <source>
        <dbReference type="EMBL" id="KAF4506879.1"/>
    </source>
</evidence>
<gene>
    <name evidence="1" type="ORF">G6O67_006916</name>
</gene>
<keyword evidence="2" id="KW-1185">Reference proteome</keyword>
<name>A0A8H4LWL8_9HYPO</name>